<gene>
    <name evidence="1" type="ORF">GCM10007415_40730</name>
</gene>
<protein>
    <submittedName>
        <fullName evidence="1">Uncharacterized protein</fullName>
    </submittedName>
</protein>
<accession>A0A917I0D4</accession>
<comment type="caution">
    <text evidence="1">The sequence shown here is derived from an EMBL/GenBank/DDBJ whole genome shotgun (WGS) entry which is preliminary data.</text>
</comment>
<keyword evidence="2" id="KW-1185">Reference proteome</keyword>
<reference evidence="1" key="2">
    <citation type="submission" date="2020-09" db="EMBL/GenBank/DDBJ databases">
        <authorList>
            <person name="Sun Q."/>
            <person name="Zhou Y."/>
        </authorList>
    </citation>
    <scope>NUCLEOTIDE SEQUENCE</scope>
    <source>
        <strain evidence="1">CGMCC 1.12195</strain>
    </source>
</reference>
<proteinExistence type="predicted"/>
<reference evidence="1" key="1">
    <citation type="journal article" date="2014" name="Int. J. Syst. Evol. Microbiol.">
        <title>Complete genome sequence of Corynebacterium casei LMG S-19264T (=DSM 44701T), isolated from a smear-ripened cheese.</title>
        <authorList>
            <consortium name="US DOE Joint Genome Institute (JGI-PGF)"/>
            <person name="Walter F."/>
            <person name="Albersmeier A."/>
            <person name="Kalinowski J."/>
            <person name="Ruckert C."/>
        </authorList>
    </citation>
    <scope>NUCLEOTIDE SEQUENCE</scope>
    <source>
        <strain evidence="1">CGMCC 1.12195</strain>
    </source>
</reference>
<organism evidence="1 2">
    <name type="scientific">Parapedobacter pyrenivorans</name>
    <dbReference type="NCBI Taxonomy" id="1305674"/>
    <lineage>
        <taxon>Bacteria</taxon>
        <taxon>Pseudomonadati</taxon>
        <taxon>Bacteroidota</taxon>
        <taxon>Sphingobacteriia</taxon>
        <taxon>Sphingobacteriales</taxon>
        <taxon>Sphingobacteriaceae</taxon>
        <taxon>Parapedobacter</taxon>
    </lineage>
</organism>
<dbReference type="EMBL" id="BMER01000005">
    <property type="protein sequence ID" value="GGH00631.1"/>
    <property type="molecule type" value="Genomic_DNA"/>
</dbReference>
<sequence>MFFIPFITLLVLCVVHDSICCTQFAKLTGIRSGFKQQDTAVEDLRLDVASLLRHSNVKKGDVRALQPGYVVSWITDSIDGARNFASWSWPRHPIYAFLFRLTPF</sequence>
<evidence type="ECO:0000313" key="2">
    <source>
        <dbReference type="Proteomes" id="UP000660862"/>
    </source>
</evidence>
<evidence type="ECO:0000313" key="1">
    <source>
        <dbReference type="EMBL" id="GGH00631.1"/>
    </source>
</evidence>
<dbReference type="RefSeq" id="WP_229738884.1">
    <property type="nucleotide sequence ID" value="NZ_BMER01000005.1"/>
</dbReference>
<name>A0A917I0D4_9SPHI</name>
<dbReference type="Proteomes" id="UP000660862">
    <property type="component" value="Unassembled WGS sequence"/>
</dbReference>
<dbReference type="AlphaFoldDB" id="A0A917I0D4"/>